<dbReference type="GO" id="GO:0006865">
    <property type="term" value="P:amino acid transport"/>
    <property type="evidence" value="ECO:0007669"/>
    <property type="project" value="TreeGrafter"/>
</dbReference>
<dbReference type="GO" id="GO:0030288">
    <property type="term" value="C:outer membrane-bounded periplasmic space"/>
    <property type="evidence" value="ECO:0007669"/>
    <property type="project" value="TreeGrafter"/>
</dbReference>
<sequence>MAVRASLAGPDGRDRTGRLRPGRGLRIGLALLLTMTVTGLGIAACGNTDPRNLIDSIKRGSVILGTKYDQPGLGLREPNNTFTGFDVGVSTFVVNNIADRLKVKHPKITWRETPSAQRETLIDNGEVDMIAATYSITAARAKKVAFAGPYLVNYQGLLVREDDNSISTLTDLDKGKKLCSVTGSTSAQNVKNQLSGVQLQEYDSYSSCVEALRLKKVDALTTDEVILAGFADFSLYRNKFKIVDMTYPKNACVTASGKKSLKKAGAPFSTERYGIGMAQQFPQAVDEVNTALDAMLTPGPDGGESAWERTLRENIGDGEVDKLKARASAPESQYSLVPTPGDQAFLDATSTPCPADQS</sequence>
<dbReference type="Proteomes" id="UP000186218">
    <property type="component" value="Unassembled WGS sequence"/>
</dbReference>
<dbReference type="PANTHER" id="PTHR30085:SF6">
    <property type="entry name" value="ABC TRANSPORTER GLUTAMINE-BINDING PROTEIN GLNH"/>
    <property type="match status" value="1"/>
</dbReference>
<dbReference type="RefSeq" id="WP_076477601.1">
    <property type="nucleotide sequence ID" value="NZ_FTNT01000003.1"/>
</dbReference>
<evidence type="ECO:0000259" key="6">
    <source>
        <dbReference type="SMART" id="SM00062"/>
    </source>
</evidence>
<evidence type="ECO:0000313" key="7">
    <source>
        <dbReference type="EMBL" id="SIR86264.1"/>
    </source>
</evidence>
<feature type="compositionally biased region" description="Polar residues" evidence="4">
    <location>
        <begin position="348"/>
        <end position="358"/>
    </location>
</feature>
<dbReference type="Gene3D" id="3.40.190.10">
    <property type="entry name" value="Periplasmic binding protein-like II"/>
    <property type="match status" value="2"/>
</dbReference>
<accession>A0A1N7EDZ7</accession>
<dbReference type="InterPro" id="IPR051455">
    <property type="entry name" value="Bact_solute-bind_prot3"/>
</dbReference>
<dbReference type="EMBL" id="FTNT01000003">
    <property type="protein sequence ID" value="SIR86264.1"/>
    <property type="molecule type" value="Genomic_DNA"/>
</dbReference>
<keyword evidence="8" id="KW-1185">Reference proteome</keyword>
<dbReference type="SMART" id="SM00062">
    <property type="entry name" value="PBPb"/>
    <property type="match status" value="1"/>
</dbReference>
<feature type="region of interest" description="Disordered" evidence="4">
    <location>
        <begin position="326"/>
        <end position="358"/>
    </location>
</feature>
<evidence type="ECO:0000256" key="1">
    <source>
        <dbReference type="ARBA" id="ARBA00010333"/>
    </source>
</evidence>
<dbReference type="CDD" id="cd13690">
    <property type="entry name" value="PBP2_GluB"/>
    <property type="match status" value="1"/>
</dbReference>
<feature type="domain" description="Solute-binding protein family 3/N-terminal" evidence="6">
    <location>
        <begin position="61"/>
        <end position="314"/>
    </location>
</feature>
<protein>
    <submittedName>
        <fullName evidence="7">Glutamate transport system substrate-binding protein</fullName>
    </submittedName>
</protein>
<name>A0A1N7EDZ7_9NOCA</name>
<dbReference type="Pfam" id="PF00497">
    <property type="entry name" value="SBP_bac_3"/>
    <property type="match status" value="1"/>
</dbReference>
<proteinExistence type="inferred from homology"/>
<evidence type="ECO:0000256" key="3">
    <source>
        <dbReference type="ARBA" id="ARBA00022729"/>
    </source>
</evidence>
<keyword evidence="5" id="KW-0812">Transmembrane</keyword>
<evidence type="ECO:0000256" key="5">
    <source>
        <dbReference type="SAM" id="Phobius"/>
    </source>
</evidence>
<keyword evidence="5" id="KW-0472">Membrane</keyword>
<organism evidence="7 8">
    <name type="scientific">Williamsia sterculiae</name>
    <dbReference type="NCBI Taxonomy" id="1344003"/>
    <lineage>
        <taxon>Bacteria</taxon>
        <taxon>Bacillati</taxon>
        <taxon>Actinomycetota</taxon>
        <taxon>Actinomycetes</taxon>
        <taxon>Mycobacteriales</taxon>
        <taxon>Nocardiaceae</taxon>
        <taxon>Williamsia</taxon>
    </lineage>
</organism>
<dbReference type="AlphaFoldDB" id="A0A1N7EDZ7"/>
<dbReference type="GO" id="GO:0005576">
    <property type="term" value="C:extracellular region"/>
    <property type="evidence" value="ECO:0007669"/>
    <property type="project" value="TreeGrafter"/>
</dbReference>
<dbReference type="OrthoDB" id="9807888at2"/>
<keyword evidence="3" id="KW-0732">Signal</keyword>
<dbReference type="PANTHER" id="PTHR30085">
    <property type="entry name" value="AMINO ACID ABC TRANSPORTER PERMEASE"/>
    <property type="match status" value="1"/>
</dbReference>
<feature type="transmembrane region" description="Helical" evidence="5">
    <location>
        <begin position="25"/>
        <end position="44"/>
    </location>
</feature>
<gene>
    <name evidence="7" type="ORF">SAMN05445060_1200</name>
</gene>
<comment type="similarity">
    <text evidence="1">Belongs to the bacterial solute-binding protein 3 family.</text>
</comment>
<evidence type="ECO:0000313" key="8">
    <source>
        <dbReference type="Proteomes" id="UP000186218"/>
    </source>
</evidence>
<evidence type="ECO:0000256" key="4">
    <source>
        <dbReference type="SAM" id="MobiDB-lite"/>
    </source>
</evidence>
<keyword evidence="2" id="KW-0813">Transport</keyword>
<evidence type="ECO:0000256" key="2">
    <source>
        <dbReference type="ARBA" id="ARBA00022448"/>
    </source>
</evidence>
<keyword evidence="5" id="KW-1133">Transmembrane helix</keyword>
<dbReference type="STRING" id="1344003.SAMN05445060_1200"/>
<dbReference type="InterPro" id="IPR001638">
    <property type="entry name" value="Solute-binding_3/MltF_N"/>
</dbReference>
<reference evidence="7 8" key="1">
    <citation type="submission" date="2017-01" db="EMBL/GenBank/DDBJ databases">
        <authorList>
            <person name="Mah S.A."/>
            <person name="Swanson W.J."/>
            <person name="Moy G.W."/>
            <person name="Vacquier V.D."/>
        </authorList>
    </citation>
    <scope>NUCLEOTIDE SEQUENCE [LARGE SCALE GENOMIC DNA]</scope>
    <source>
        <strain evidence="7 8">CPCC 203464</strain>
    </source>
</reference>
<dbReference type="SUPFAM" id="SSF53850">
    <property type="entry name" value="Periplasmic binding protein-like II"/>
    <property type="match status" value="1"/>
</dbReference>